<accession>A0A3E0DNQ7</accession>
<dbReference type="Gene3D" id="2.120.10.80">
    <property type="entry name" value="Kelch-type beta propeller"/>
    <property type="match status" value="1"/>
</dbReference>
<name>A0A3E0DNQ7_9BACT</name>
<organism evidence="1 2">
    <name type="scientific">Algoriphagus antarcticus</name>
    <dbReference type="NCBI Taxonomy" id="238540"/>
    <lineage>
        <taxon>Bacteria</taxon>
        <taxon>Pseudomonadati</taxon>
        <taxon>Bacteroidota</taxon>
        <taxon>Cytophagia</taxon>
        <taxon>Cytophagales</taxon>
        <taxon>Cyclobacteriaceae</taxon>
        <taxon>Algoriphagus</taxon>
    </lineage>
</organism>
<dbReference type="Proteomes" id="UP000256405">
    <property type="component" value="Unassembled WGS sequence"/>
</dbReference>
<dbReference type="SUPFAM" id="SSF117281">
    <property type="entry name" value="Kelch motif"/>
    <property type="match status" value="1"/>
</dbReference>
<comment type="caution">
    <text evidence="1">The sequence shown here is derived from an EMBL/GenBank/DDBJ whole genome shotgun (WGS) entry which is preliminary data.</text>
</comment>
<dbReference type="AlphaFoldDB" id="A0A3E0DNQ7"/>
<sequence length="686" mass="78020">MKNYFLILLVGSALFFGCNENDEVVPRTNPRFSVTYVQEISATGAEFFANIYYLGSDEILEYGFVYSKESEPRIGAGEIVKAEGQPADSFKLVGDHSMIKGQRYNVVAFISTSKTTTYSQSISFTSQGSEGFLFERLTGGPEVYYGDTLTVYGDKLSTNLANYEVRVNAGISRVIDLQKDSFKIIIPEDLGFGYTYDYDGKIVVNIKILDKSLEIFPDVKFYDPIFYDYEKELKYEDNFYLKGKYLRDGNTRLSYSNQYLEVVSSSDTLIVFKPNANFETLQPVFMIYMRGKAYEVNNVVRIERTELLPNQQLKMGTIYSHLVIKGTNFNSVNPYNNMFVSDTDAQEQQFYMQESTSTEARLEVNNSYLIPNPRFFKVYSNNGGVRSTNFVSVENTEPMLVYMRMHAFPFNVASDGRSVSWRGKGIWLGDGKISEIDPVKKSGKILKNVDINQGNIASSFAVVHQDVLYFAGKDQAISNTPGRFYSYDLNSGLLKELAAIPSKASTPRALFVSGGNLYFGGGFYIDEVDVQKVSEGYKFNLATKTWSSWSKVFPTSDYYDFETTFVHKEQVFGLVNEIVGSDVRATRLMRFDGVSEDWVELANYPYLSYSNGNASFSIGENVYVFLNGTLHLIDMRTYVRKQLDDVSFYDRGYSGPPLLFLSDQKIYYASYNDYVLNEIDPNYFRE</sequence>
<dbReference type="PROSITE" id="PS51257">
    <property type="entry name" value="PROKAR_LIPOPROTEIN"/>
    <property type="match status" value="1"/>
</dbReference>
<reference evidence="1 2" key="1">
    <citation type="submission" date="2018-08" db="EMBL/GenBank/DDBJ databases">
        <title>Genomic Encyclopedia of Archaeal and Bacterial Type Strains, Phase II (KMG-II): from individual species to whole genera.</title>
        <authorList>
            <person name="Goeker M."/>
        </authorList>
    </citation>
    <scope>NUCLEOTIDE SEQUENCE [LARGE SCALE GENOMIC DNA]</scope>
    <source>
        <strain evidence="1 2">DSM 15986</strain>
    </source>
</reference>
<evidence type="ECO:0000313" key="2">
    <source>
        <dbReference type="Proteomes" id="UP000256405"/>
    </source>
</evidence>
<gene>
    <name evidence="1" type="ORF">C8N25_11551</name>
</gene>
<evidence type="ECO:0008006" key="3">
    <source>
        <dbReference type="Google" id="ProtNLM"/>
    </source>
</evidence>
<protein>
    <recommendedName>
        <fullName evidence="3">IPT/TIG domain-containing protein</fullName>
    </recommendedName>
</protein>
<proteinExistence type="predicted"/>
<dbReference type="OrthoDB" id="818416at2"/>
<keyword evidence="2" id="KW-1185">Reference proteome</keyword>
<dbReference type="RefSeq" id="WP_086541284.1">
    <property type="nucleotide sequence ID" value="NZ_MSSW01000023.1"/>
</dbReference>
<evidence type="ECO:0000313" key="1">
    <source>
        <dbReference type="EMBL" id="REG84476.1"/>
    </source>
</evidence>
<dbReference type="EMBL" id="QUNF01000015">
    <property type="protein sequence ID" value="REG84476.1"/>
    <property type="molecule type" value="Genomic_DNA"/>
</dbReference>
<dbReference type="InterPro" id="IPR015915">
    <property type="entry name" value="Kelch-typ_b-propeller"/>
</dbReference>